<sequence>MKYKNIHMVIFTFVGKSIFIIYSLHRLLFILLLCITFLFGIC</sequence>
<keyword evidence="1" id="KW-1133">Transmembrane helix</keyword>
<protein>
    <submittedName>
        <fullName evidence="2">Uncharacterized protein</fullName>
    </submittedName>
</protein>
<feature type="transmembrane region" description="Helical" evidence="1">
    <location>
        <begin position="20"/>
        <end position="41"/>
    </location>
</feature>
<keyword evidence="1" id="KW-0472">Membrane</keyword>
<dbReference type="HOGENOM" id="CLU_3260073_0_0_6"/>
<dbReference type="AlphaFoldDB" id="A0A0H3NPH1"/>
<dbReference type="Proteomes" id="UP000008084">
    <property type="component" value="Chromosome"/>
</dbReference>
<reference evidence="2 3" key="1">
    <citation type="journal article" date="2011" name="J. Bacteriol.">
        <title>Complete genome sequence of Yersinia enterocolitica subsp. palearctica serogroup O:3.</title>
        <authorList>
            <person name="Batzilla J."/>
            <person name="Hoper D."/>
            <person name="Antonenka U."/>
            <person name="Heesemann J."/>
            <person name="Rakin A."/>
        </authorList>
    </citation>
    <scope>NUCLEOTIDE SEQUENCE [LARGE SCALE GENOMIC DNA]</scope>
    <source>
        <strain evidence="3">DSM 13030 / CIP 106945 / Y11</strain>
    </source>
</reference>
<name>A0A0H3NPH1_YERE1</name>
<organism evidence="2 3">
    <name type="scientific">Yersinia enterocolitica subsp. palearctica serotype O:3 (strain DSM 13030 / CIP 106945 / Y11)</name>
    <dbReference type="NCBI Taxonomy" id="930944"/>
    <lineage>
        <taxon>Bacteria</taxon>
        <taxon>Pseudomonadati</taxon>
        <taxon>Pseudomonadota</taxon>
        <taxon>Gammaproteobacteria</taxon>
        <taxon>Enterobacterales</taxon>
        <taxon>Yersiniaceae</taxon>
        <taxon>Yersinia</taxon>
    </lineage>
</organism>
<dbReference type="EMBL" id="FR729477">
    <property type="protein sequence ID" value="CBY27066.1"/>
    <property type="molecule type" value="Genomic_DNA"/>
</dbReference>
<dbReference type="KEGG" id="yey:Y11_11151"/>
<gene>
    <name evidence="2" type="ordered locus">Y11_11151</name>
</gene>
<evidence type="ECO:0000313" key="3">
    <source>
        <dbReference type="Proteomes" id="UP000008084"/>
    </source>
</evidence>
<proteinExistence type="predicted"/>
<keyword evidence="1" id="KW-0812">Transmembrane</keyword>
<accession>A0A0H3NPH1</accession>
<dbReference type="PATRIC" id="fig|930944.6.peg.1104"/>
<evidence type="ECO:0000313" key="2">
    <source>
        <dbReference type="EMBL" id="CBY27066.1"/>
    </source>
</evidence>
<evidence type="ECO:0000256" key="1">
    <source>
        <dbReference type="SAM" id="Phobius"/>
    </source>
</evidence>